<protein>
    <recommendedName>
        <fullName evidence="2">dTDP-4-dehydrorhamnose 3,5-epimerase</fullName>
    </recommendedName>
</protein>
<dbReference type="EMBL" id="UINC01219753">
    <property type="protein sequence ID" value="SVE47371.1"/>
    <property type="molecule type" value="Genomic_DNA"/>
</dbReference>
<dbReference type="SUPFAM" id="SSF51182">
    <property type="entry name" value="RmlC-like cupins"/>
    <property type="match status" value="1"/>
</dbReference>
<dbReference type="Pfam" id="PF00908">
    <property type="entry name" value="dTDP_sugar_isom"/>
    <property type="match status" value="1"/>
</dbReference>
<dbReference type="InterPro" id="IPR011051">
    <property type="entry name" value="RmlC_Cupin_sf"/>
</dbReference>
<dbReference type="InterPro" id="IPR014710">
    <property type="entry name" value="RmlC-like_jellyroll"/>
</dbReference>
<dbReference type="Gene3D" id="2.60.120.10">
    <property type="entry name" value="Jelly Rolls"/>
    <property type="match status" value="1"/>
</dbReference>
<dbReference type="GO" id="GO:0000271">
    <property type="term" value="P:polysaccharide biosynthetic process"/>
    <property type="evidence" value="ECO:0007669"/>
    <property type="project" value="TreeGrafter"/>
</dbReference>
<evidence type="ECO:0008006" key="2">
    <source>
        <dbReference type="Google" id="ProtNLM"/>
    </source>
</evidence>
<dbReference type="GO" id="GO:0005829">
    <property type="term" value="C:cytosol"/>
    <property type="evidence" value="ECO:0007669"/>
    <property type="project" value="TreeGrafter"/>
</dbReference>
<dbReference type="PANTHER" id="PTHR21047">
    <property type="entry name" value="DTDP-6-DEOXY-D-GLUCOSE-3,5 EPIMERASE"/>
    <property type="match status" value="1"/>
</dbReference>
<dbReference type="AlphaFoldDB" id="A0A383DSB0"/>
<gene>
    <name evidence="1" type="ORF">METZ01_LOCUS500225</name>
</gene>
<name>A0A383DSB0_9ZZZZ</name>
<dbReference type="PANTHER" id="PTHR21047:SF2">
    <property type="entry name" value="THYMIDINE DIPHOSPHO-4-KETO-RHAMNOSE 3,5-EPIMERASE"/>
    <property type="match status" value="1"/>
</dbReference>
<organism evidence="1">
    <name type="scientific">marine metagenome</name>
    <dbReference type="NCBI Taxonomy" id="408172"/>
    <lineage>
        <taxon>unclassified sequences</taxon>
        <taxon>metagenomes</taxon>
        <taxon>ecological metagenomes</taxon>
    </lineage>
</organism>
<evidence type="ECO:0000313" key="1">
    <source>
        <dbReference type="EMBL" id="SVE47371.1"/>
    </source>
</evidence>
<sequence>MRLVEQAIEGLYLVESDTHVDERGIFRRSFCKREFEENGVEFDVCQTNVSVNPTCYTLRGFHYQRSPSFEKKVISVVSGDIFHAVVDLRSGSQTFLQHATFQLSAGGEFDVLVPEGLASAFLTMTSDAVVLYHMADFYDPERYAGIRYNDPLVAVEWPLEPVLVSQRDLSFPDFDPADQ</sequence>
<proteinExistence type="predicted"/>
<dbReference type="GO" id="GO:0008830">
    <property type="term" value="F:dTDP-4-dehydrorhamnose 3,5-epimerase activity"/>
    <property type="evidence" value="ECO:0007669"/>
    <property type="project" value="InterPro"/>
</dbReference>
<dbReference type="CDD" id="cd00438">
    <property type="entry name" value="cupin_RmlC"/>
    <property type="match status" value="1"/>
</dbReference>
<reference evidence="1" key="1">
    <citation type="submission" date="2018-05" db="EMBL/GenBank/DDBJ databases">
        <authorList>
            <person name="Lanie J.A."/>
            <person name="Ng W.-L."/>
            <person name="Kazmierczak K.M."/>
            <person name="Andrzejewski T.M."/>
            <person name="Davidsen T.M."/>
            <person name="Wayne K.J."/>
            <person name="Tettelin H."/>
            <person name="Glass J.I."/>
            <person name="Rusch D."/>
            <person name="Podicherti R."/>
            <person name="Tsui H.-C.T."/>
            <person name="Winkler M.E."/>
        </authorList>
    </citation>
    <scope>NUCLEOTIDE SEQUENCE</scope>
</reference>
<dbReference type="InterPro" id="IPR000888">
    <property type="entry name" value="RmlC-like"/>
</dbReference>
<dbReference type="GO" id="GO:0019305">
    <property type="term" value="P:dTDP-rhamnose biosynthetic process"/>
    <property type="evidence" value="ECO:0007669"/>
    <property type="project" value="TreeGrafter"/>
</dbReference>
<accession>A0A383DSB0</accession>